<name>A0A290Z3S7_9PSEU</name>
<dbReference type="EMBL" id="CP023445">
    <property type="protein sequence ID" value="ATE53657.1"/>
    <property type="molecule type" value="Genomic_DNA"/>
</dbReference>
<evidence type="ECO:0000313" key="1">
    <source>
        <dbReference type="EMBL" id="ATE53657.1"/>
    </source>
</evidence>
<dbReference type="RefSeq" id="WP_096492595.1">
    <property type="nucleotide sequence ID" value="NZ_CP023445.1"/>
</dbReference>
<accession>A0A290Z3S7</accession>
<keyword evidence="2" id="KW-1185">Reference proteome</keyword>
<dbReference type="KEGG" id="apre:CNX65_10445"/>
<dbReference type="AlphaFoldDB" id="A0A290Z3S7"/>
<sequence>MRGKVLDPLARWEREYDEAVRLGIPFAVAELLRGATGEWPGEVLDRLSGLVRSDEPAVRFAGAFAGSVRWALAEGPVPGARAIEHIEALCEVGESARGAFVALSGLLEVDLRPVAGDGYDPVERVAMDERLRRAVRVVLDGLG</sequence>
<protein>
    <submittedName>
        <fullName evidence="1">Uncharacterized protein</fullName>
    </submittedName>
</protein>
<reference evidence="1" key="1">
    <citation type="submission" date="2017-09" db="EMBL/GenBank/DDBJ databases">
        <title>Complete Genome Sequence of ansamitocin-producing Bacterium Actinosynnema pretiosum X47.</title>
        <authorList>
            <person name="Cao G."/>
            <person name="Zong G."/>
            <person name="Zhong C."/>
            <person name="Fu J."/>
        </authorList>
    </citation>
    <scope>NUCLEOTIDE SEQUENCE [LARGE SCALE GENOMIC DNA]</scope>
    <source>
        <strain evidence="1">X47</strain>
    </source>
</reference>
<proteinExistence type="predicted"/>
<gene>
    <name evidence="1" type="ORF">CNX65_10445</name>
</gene>
<evidence type="ECO:0000313" key="2">
    <source>
        <dbReference type="Proteomes" id="UP000218505"/>
    </source>
</evidence>
<dbReference type="Proteomes" id="UP000218505">
    <property type="component" value="Chromosome"/>
</dbReference>
<organism evidence="1 2">
    <name type="scientific">Actinosynnema pretiosum</name>
    <dbReference type="NCBI Taxonomy" id="42197"/>
    <lineage>
        <taxon>Bacteria</taxon>
        <taxon>Bacillati</taxon>
        <taxon>Actinomycetota</taxon>
        <taxon>Actinomycetes</taxon>
        <taxon>Pseudonocardiales</taxon>
        <taxon>Pseudonocardiaceae</taxon>
        <taxon>Actinosynnema</taxon>
    </lineage>
</organism>